<dbReference type="InterPro" id="IPR000914">
    <property type="entry name" value="SBP_5_dom"/>
</dbReference>
<evidence type="ECO:0000313" key="5">
    <source>
        <dbReference type="Proteomes" id="UP000237752"/>
    </source>
</evidence>
<dbReference type="Gene3D" id="3.10.105.10">
    <property type="entry name" value="Dipeptide-binding Protein, Domain 3"/>
    <property type="match status" value="1"/>
</dbReference>
<dbReference type="GO" id="GO:1904680">
    <property type="term" value="F:peptide transmembrane transporter activity"/>
    <property type="evidence" value="ECO:0007669"/>
    <property type="project" value="TreeGrafter"/>
</dbReference>
<dbReference type="InterPro" id="IPR039424">
    <property type="entry name" value="SBP_5"/>
</dbReference>
<dbReference type="Pfam" id="PF00496">
    <property type="entry name" value="SBP_bac_5"/>
    <property type="match status" value="1"/>
</dbReference>
<evidence type="ECO:0000256" key="2">
    <source>
        <dbReference type="SAM" id="SignalP"/>
    </source>
</evidence>
<feature type="domain" description="Solute-binding protein family 5" evidence="3">
    <location>
        <begin position="93"/>
        <end position="442"/>
    </location>
</feature>
<reference evidence="4 5" key="1">
    <citation type="submission" date="2018-03" db="EMBL/GenBank/DDBJ databases">
        <title>Genomic Encyclopedia of Archaeal and Bacterial Type Strains, Phase II (KMG-II): from individual species to whole genera.</title>
        <authorList>
            <person name="Goeker M."/>
        </authorList>
    </citation>
    <scope>NUCLEOTIDE SEQUENCE [LARGE SCALE GENOMIC DNA]</scope>
    <source>
        <strain evidence="4 5">DSM 100065</strain>
    </source>
</reference>
<dbReference type="InterPro" id="IPR030678">
    <property type="entry name" value="Peptide/Ni-bd"/>
</dbReference>
<dbReference type="OrthoDB" id="9803988at2"/>
<feature type="signal peptide" evidence="2">
    <location>
        <begin position="1"/>
        <end position="23"/>
    </location>
</feature>
<proteinExistence type="predicted"/>
<dbReference type="AlphaFoldDB" id="A0A2T0ZW19"/>
<dbReference type="PANTHER" id="PTHR30290:SF38">
    <property type="entry name" value="D,D-DIPEPTIDE-BINDING PERIPLASMIC PROTEIN DDPA-RELATED"/>
    <property type="match status" value="1"/>
</dbReference>
<evidence type="ECO:0000256" key="1">
    <source>
        <dbReference type="ARBA" id="ARBA00022729"/>
    </source>
</evidence>
<name>A0A2T0ZW19_9ACTN</name>
<gene>
    <name evidence="4" type="ORF">CLV47_11682</name>
</gene>
<dbReference type="RefSeq" id="WP_106350180.1">
    <property type="nucleotide sequence ID" value="NZ_PVUE01000016.1"/>
</dbReference>
<keyword evidence="5" id="KW-1185">Reference proteome</keyword>
<dbReference type="GO" id="GO:0015833">
    <property type="term" value="P:peptide transport"/>
    <property type="evidence" value="ECO:0007669"/>
    <property type="project" value="TreeGrafter"/>
</dbReference>
<sequence>MKRAPKILAGLICAGLVLSGCGAAPDRKSAADTENYGSAIKLAKDYDPNGHFEFAYTSYPASWDPTKSINGSDITLYAPVYDRLLFEDSEGSVHPMLAEEFTPSADNKTLTLKLRAGLTFSDGTPFDADAVKFNLDRTRDKESRLAGELHQIESVEVIDPSTVDVHLTGGLGSIVIGLASRAGIMVSPAAVEAGGLDAKPVGIGAYQATNIQTGSKVEYEKTPDYWDPDAQRVATMTYHYMPDDQTRINALKSGTVDGARINPDEADLASEAGKTPVIRPSTLFIYFMVNTAKGPFADPEVRKALNMAIDRKAISEGLYDGYCTPQIQPFPETSPGYSEKIGDGLDVFPYDPDAAKKIMKKAGVTKLDIATAAPNVTIYTKFAEVVQSQLADIGITMEIHSLPPNPQVQEFAIDKTTETFTSIYTGMNDPDTVMSRYLSPTALFNPGAMEYPELVKYGAEGAASMDPAERKPAYEKYMDAWVESPPHLIPVCMIHQAAAYADNVSGASQKANGYPNLRGVAVAKK</sequence>
<accession>A0A2T0ZW19</accession>
<evidence type="ECO:0000259" key="3">
    <source>
        <dbReference type="Pfam" id="PF00496"/>
    </source>
</evidence>
<comment type="caution">
    <text evidence="4">The sequence shown here is derived from an EMBL/GenBank/DDBJ whole genome shotgun (WGS) entry which is preliminary data.</text>
</comment>
<dbReference type="EMBL" id="PVUE01000016">
    <property type="protein sequence ID" value="PRZ40549.1"/>
    <property type="molecule type" value="Genomic_DNA"/>
</dbReference>
<protein>
    <submittedName>
        <fullName evidence="4">Peptide/nickel transport system substrate-binding protein</fullName>
    </submittedName>
</protein>
<dbReference type="GO" id="GO:0043190">
    <property type="term" value="C:ATP-binding cassette (ABC) transporter complex"/>
    <property type="evidence" value="ECO:0007669"/>
    <property type="project" value="InterPro"/>
</dbReference>
<feature type="chain" id="PRO_5039596980" evidence="2">
    <location>
        <begin position="24"/>
        <end position="525"/>
    </location>
</feature>
<dbReference type="GO" id="GO:0042597">
    <property type="term" value="C:periplasmic space"/>
    <property type="evidence" value="ECO:0007669"/>
    <property type="project" value="UniProtKB-ARBA"/>
</dbReference>
<dbReference type="PIRSF" id="PIRSF002741">
    <property type="entry name" value="MppA"/>
    <property type="match status" value="1"/>
</dbReference>
<evidence type="ECO:0000313" key="4">
    <source>
        <dbReference type="EMBL" id="PRZ40549.1"/>
    </source>
</evidence>
<dbReference type="PROSITE" id="PS51257">
    <property type="entry name" value="PROKAR_LIPOPROTEIN"/>
    <property type="match status" value="1"/>
</dbReference>
<dbReference type="Gene3D" id="3.90.76.10">
    <property type="entry name" value="Dipeptide-binding Protein, Domain 1"/>
    <property type="match status" value="1"/>
</dbReference>
<dbReference type="Proteomes" id="UP000237752">
    <property type="component" value="Unassembled WGS sequence"/>
</dbReference>
<dbReference type="Gene3D" id="3.40.190.10">
    <property type="entry name" value="Periplasmic binding protein-like II"/>
    <property type="match status" value="1"/>
</dbReference>
<organism evidence="4 5">
    <name type="scientific">Antricoccus suffuscus</name>
    <dbReference type="NCBI Taxonomy" id="1629062"/>
    <lineage>
        <taxon>Bacteria</taxon>
        <taxon>Bacillati</taxon>
        <taxon>Actinomycetota</taxon>
        <taxon>Actinomycetes</taxon>
        <taxon>Geodermatophilales</taxon>
        <taxon>Antricoccaceae</taxon>
        <taxon>Antricoccus</taxon>
    </lineage>
</organism>
<dbReference type="PANTHER" id="PTHR30290">
    <property type="entry name" value="PERIPLASMIC BINDING COMPONENT OF ABC TRANSPORTER"/>
    <property type="match status" value="1"/>
</dbReference>
<dbReference type="SUPFAM" id="SSF53850">
    <property type="entry name" value="Periplasmic binding protein-like II"/>
    <property type="match status" value="1"/>
</dbReference>
<keyword evidence="1 2" id="KW-0732">Signal</keyword>